<dbReference type="Proteomes" id="UP001500571">
    <property type="component" value="Unassembled WGS sequence"/>
</dbReference>
<dbReference type="Pfam" id="PF09339">
    <property type="entry name" value="HTH_IclR"/>
    <property type="match status" value="1"/>
</dbReference>
<dbReference type="InterPro" id="IPR014757">
    <property type="entry name" value="Tscrpt_reg_IclR_C"/>
</dbReference>
<dbReference type="EMBL" id="BAAAPB010000001">
    <property type="protein sequence ID" value="GAA1953884.1"/>
    <property type="molecule type" value="Genomic_DNA"/>
</dbReference>
<feature type="domain" description="IclR-ED" evidence="6">
    <location>
        <begin position="72"/>
        <end position="254"/>
    </location>
</feature>
<protein>
    <submittedName>
        <fullName evidence="7">IclR family transcriptional regulator</fullName>
    </submittedName>
</protein>
<evidence type="ECO:0000259" key="6">
    <source>
        <dbReference type="PROSITE" id="PS51078"/>
    </source>
</evidence>
<dbReference type="SMART" id="SM00346">
    <property type="entry name" value="HTH_ICLR"/>
    <property type="match status" value="1"/>
</dbReference>
<keyword evidence="1" id="KW-0805">Transcription regulation</keyword>
<dbReference type="Gene3D" id="3.30.450.40">
    <property type="match status" value="1"/>
</dbReference>
<dbReference type="InterPro" id="IPR050707">
    <property type="entry name" value="HTH_MetabolicPath_Reg"/>
</dbReference>
<dbReference type="PROSITE" id="PS51078">
    <property type="entry name" value="ICLR_ED"/>
    <property type="match status" value="1"/>
</dbReference>
<reference evidence="7 8" key="1">
    <citation type="journal article" date="2019" name="Int. J. Syst. Evol. Microbiol.">
        <title>The Global Catalogue of Microorganisms (GCM) 10K type strain sequencing project: providing services to taxonomists for standard genome sequencing and annotation.</title>
        <authorList>
            <consortium name="The Broad Institute Genomics Platform"/>
            <consortium name="The Broad Institute Genome Sequencing Center for Infectious Disease"/>
            <person name="Wu L."/>
            <person name="Ma J."/>
        </authorList>
    </citation>
    <scope>NUCLEOTIDE SEQUENCE [LARGE SCALE GENOMIC DNA]</scope>
    <source>
        <strain evidence="7 8">JCM 15309</strain>
    </source>
</reference>
<dbReference type="PROSITE" id="PS51077">
    <property type="entry name" value="HTH_ICLR"/>
    <property type="match status" value="1"/>
</dbReference>
<feature type="compositionally biased region" description="Pro residues" evidence="4">
    <location>
        <begin position="257"/>
        <end position="266"/>
    </location>
</feature>
<organism evidence="7 8">
    <name type="scientific">Nocardioides panacihumi</name>
    <dbReference type="NCBI Taxonomy" id="400774"/>
    <lineage>
        <taxon>Bacteria</taxon>
        <taxon>Bacillati</taxon>
        <taxon>Actinomycetota</taxon>
        <taxon>Actinomycetes</taxon>
        <taxon>Propionibacteriales</taxon>
        <taxon>Nocardioidaceae</taxon>
        <taxon>Nocardioides</taxon>
    </lineage>
</organism>
<gene>
    <name evidence="7" type="ORF">GCM10009798_11340</name>
</gene>
<dbReference type="PANTHER" id="PTHR30136:SF24">
    <property type="entry name" value="HTH-TYPE TRANSCRIPTIONAL REPRESSOR ALLR"/>
    <property type="match status" value="1"/>
</dbReference>
<evidence type="ECO:0000313" key="8">
    <source>
        <dbReference type="Proteomes" id="UP001500571"/>
    </source>
</evidence>
<evidence type="ECO:0000256" key="4">
    <source>
        <dbReference type="SAM" id="MobiDB-lite"/>
    </source>
</evidence>
<dbReference type="RefSeq" id="WP_344043284.1">
    <property type="nucleotide sequence ID" value="NZ_BAAAPB010000001.1"/>
</dbReference>
<dbReference type="PANTHER" id="PTHR30136">
    <property type="entry name" value="HELIX-TURN-HELIX TRANSCRIPTIONAL REGULATOR, ICLR FAMILY"/>
    <property type="match status" value="1"/>
</dbReference>
<evidence type="ECO:0000256" key="2">
    <source>
        <dbReference type="ARBA" id="ARBA00023125"/>
    </source>
</evidence>
<evidence type="ECO:0000259" key="5">
    <source>
        <dbReference type="PROSITE" id="PS51077"/>
    </source>
</evidence>
<dbReference type="InterPro" id="IPR029016">
    <property type="entry name" value="GAF-like_dom_sf"/>
</dbReference>
<accession>A0ABN2QK20</accession>
<feature type="region of interest" description="Disordered" evidence="4">
    <location>
        <begin position="247"/>
        <end position="266"/>
    </location>
</feature>
<comment type="caution">
    <text evidence="7">The sequence shown here is derived from an EMBL/GenBank/DDBJ whole genome shotgun (WGS) entry which is preliminary data.</text>
</comment>
<evidence type="ECO:0000256" key="1">
    <source>
        <dbReference type="ARBA" id="ARBA00023015"/>
    </source>
</evidence>
<dbReference type="SUPFAM" id="SSF55781">
    <property type="entry name" value="GAF domain-like"/>
    <property type="match status" value="1"/>
</dbReference>
<evidence type="ECO:0000313" key="7">
    <source>
        <dbReference type="EMBL" id="GAA1953884.1"/>
    </source>
</evidence>
<sequence>MAGNTAAPGTTVASRVLAILAAFDAGHRALTLTEIAERAQLARPTAHRLIAELTEWGALRRDAQDRYVVGRRLWDLGLLAPVQTGLRATASPFLHDLYGATLATIHLAVRDETSALYLDTLRGHASVPIVSRVGSRLPLHATGVGKVLLAHAPDDVRRSVLAGPLTRLTPYTITQPAALERQLARIRSEGYATTQEEMTLGACSAAVPITVGGQVVAALGIVVPDLRRTRGRLVAALQVASQGIGRSLAAGAGPDGRPGPPGRPPS</sequence>
<dbReference type="Pfam" id="PF01614">
    <property type="entry name" value="IclR_C"/>
    <property type="match status" value="1"/>
</dbReference>
<keyword evidence="3" id="KW-0804">Transcription</keyword>
<dbReference type="InterPro" id="IPR036390">
    <property type="entry name" value="WH_DNA-bd_sf"/>
</dbReference>
<dbReference type="InterPro" id="IPR005471">
    <property type="entry name" value="Tscrpt_reg_IclR_N"/>
</dbReference>
<evidence type="ECO:0000256" key="3">
    <source>
        <dbReference type="ARBA" id="ARBA00023163"/>
    </source>
</evidence>
<keyword evidence="8" id="KW-1185">Reference proteome</keyword>
<feature type="domain" description="HTH iclR-type" evidence="5">
    <location>
        <begin position="10"/>
        <end position="71"/>
    </location>
</feature>
<keyword evidence="2" id="KW-0238">DNA-binding</keyword>
<dbReference type="SUPFAM" id="SSF46785">
    <property type="entry name" value="Winged helix' DNA-binding domain"/>
    <property type="match status" value="1"/>
</dbReference>
<dbReference type="Gene3D" id="1.10.10.10">
    <property type="entry name" value="Winged helix-like DNA-binding domain superfamily/Winged helix DNA-binding domain"/>
    <property type="match status" value="1"/>
</dbReference>
<proteinExistence type="predicted"/>
<name>A0ABN2QK20_9ACTN</name>
<dbReference type="InterPro" id="IPR036388">
    <property type="entry name" value="WH-like_DNA-bd_sf"/>
</dbReference>